<sequence length="416" mass="46568">MTTAKELPKWPRWVLYKHCRRIVVYRGPDVVNPSPGQWYPVRRGLEEIATLMPASSRYQLFGDDGKISLRSLLQRRSKSLLQRKYNVGHSWEDTETPWLQYATQGRFLELNILQLMELTASSKCSDPRDKVFGLLGMIQEGHGVPIPDYTLSMSHVLTEVAAYCVLDARCPELFYNAAGDEAHHQSPSWMPAWTQDLSLGDTAPARKWFSVPSATERSFDEAILEMAYFGGTLDKFPFAPMEHKAMEKMDFGGVHSLFSGVKGRHKQWQVLQGLPKDDRESDDKTPSAVAASTNTSSDRVKSGPDLIGAYLAQIHPKLQPQRHEHPEKSQASLSLRVAACDREAIGIYGYGAQIPWGLSSVFPQWGYVSEVSDRSACGGESSLPRQDCRFSASPRWPQKLLDAFGISGSVFRVTIS</sequence>
<dbReference type="InterPro" id="IPR052895">
    <property type="entry name" value="HetReg/Transcr_Mod"/>
</dbReference>
<reference evidence="2" key="2">
    <citation type="submission" date="2023-06" db="EMBL/GenBank/DDBJ databases">
        <authorList>
            <consortium name="Lawrence Berkeley National Laboratory"/>
            <person name="Haridas S."/>
            <person name="Hensen N."/>
            <person name="Bonometti L."/>
            <person name="Westerberg I."/>
            <person name="Brannstrom I.O."/>
            <person name="Guillou S."/>
            <person name="Cros-Aarteil S."/>
            <person name="Calhoun S."/>
            <person name="Kuo A."/>
            <person name="Mondo S."/>
            <person name="Pangilinan J."/>
            <person name="Riley R."/>
            <person name="Labutti K."/>
            <person name="Andreopoulos B."/>
            <person name="Lipzen A."/>
            <person name="Chen C."/>
            <person name="Yanf M."/>
            <person name="Daum C."/>
            <person name="Ng V."/>
            <person name="Clum A."/>
            <person name="Steindorff A."/>
            <person name="Ohm R."/>
            <person name="Martin F."/>
            <person name="Silar P."/>
            <person name="Natvig D."/>
            <person name="Lalanne C."/>
            <person name="Gautier V."/>
            <person name="Ament-Velasquez S.L."/>
            <person name="Kruys A."/>
            <person name="Hutchinson M.I."/>
            <person name="Powell A.J."/>
            <person name="Barry K."/>
            <person name="Miller A.N."/>
            <person name="Grigoriev I.V."/>
            <person name="Debuchy R."/>
            <person name="Gladieux P."/>
            <person name="Thoren M.H."/>
            <person name="Johannesson H."/>
        </authorList>
    </citation>
    <scope>NUCLEOTIDE SEQUENCE</scope>
    <source>
        <strain evidence="2">CBS 958.72</strain>
    </source>
</reference>
<evidence type="ECO:0000313" key="3">
    <source>
        <dbReference type="Proteomes" id="UP001287356"/>
    </source>
</evidence>
<proteinExistence type="predicted"/>
<evidence type="ECO:0000256" key="1">
    <source>
        <dbReference type="SAM" id="MobiDB-lite"/>
    </source>
</evidence>
<feature type="compositionally biased region" description="Basic and acidic residues" evidence="1">
    <location>
        <begin position="275"/>
        <end position="285"/>
    </location>
</feature>
<reference evidence="2" key="1">
    <citation type="journal article" date="2023" name="Mol. Phylogenet. Evol.">
        <title>Genome-scale phylogeny and comparative genomics of the fungal order Sordariales.</title>
        <authorList>
            <person name="Hensen N."/>
            <person name="Bonometti L."/>
            <person name="Westerberg I."/>
            <person name="Brannstrom I.O."/>
            <person name="Guillou S."/>
            <person name="Cros-Aarteil S."/>
            <person name="Calhoun S."/>
            <person name="Haridas S."/>
            <person name="Kuo A."/>
            <person name="Mondo S."/>
            <person name="Pangilinan J."/>
            <person name="Riley R."/>
            <person name="LaButti K."/>
            <person name="Andreopoulos B."/>
            <person name="Lipzen A."/>
            <person name="Chen C."/>
            <person name="Yan M."/>
            <person name="Daum C."/>
            <person name="Ng V."/>
            <person name="Clum A."/>
            <person name="Steindorff A."/>
            <person name="Ohm R.A."/>
            <person name="Martin F."/>
            <person name="Silar P."/>
            <person name="Natvig D.O."/>
            <person name="Lalanne C."/>
            <person name="Gautier V."/>
            <person name="Ament-Velasquez S.L."/>
            <person name="Kruys A."/>
            <person name="Hutchinson M.I."/>
            <person name="Powell A.J."/>
            <person name="Barry K."/>
            <person name="Miller A.N."/>
            <person name="Grigoriev I.V."/>
            <person name="Debuchy R."/>
            <person name="Gladieux P."/>
            <person name="Hiltunen Thoren M."/>
            <person name="Johannesson H."/>
        </authorList>
    </citation>
    <scope>NUCLEOTIDE SEQUENCE</scope>
    <source>
        <strain evidence="2">CBS 958.72</strain>
    </source>
</reference>
<evidence type="ECO:0000313" key="2">
    <source>
        <dbReference type="EMBL" id="KAK3377316.1"/>
    </source>
</evidence>
<comment type="caution">
    <text evidence="2">The sequence shown here is derived from an EMBL/GenBank/DDBJ whole genome shotgun (WGS) entry which is preliminary data.</text>
</comment>
<dbReference type="PANTHER" id="PTHR24148:SF81">
    <property type="entry name" value="HETEROKARYON INCOMPATIBILITY DOMAIN-CONTAINING PROTEIN"/>
    <property type="match status" value="1"/>
</dbReference>
<feature type="region of interest" description="Disordered" evidence="1">
    <location>
        <begin position="273"/>
        <end position="302"/>
    </location>
</feature>
<organism evidence="2 3">
    <name type="scientific">Lasiosphaeria ovina</name>
    <dbReference type="NCBI Taxonomy" id="92902"/>
    <lineage>
        <taxon>Eukaryota</taxon>
        <taxon>Fungi</taxon>
        <taxon>Dikarya</taxon>
        <taxon>Ascomycota</taxon>
        <taxon>Pezizomycotina</taxon>
        <taxon>Sordariomycetes</taxon>
        <taxon>Sordariomycetidae</taxon>
        <taxon>Sordariales</taxon>
        <taxon>Lasiosphaeriaceae</taxon>
        <taxon>Lasiosphaeria</taxon>
    </lineage>
</organism>
<accession>A0AAE0KIM9</accession>
<dbReference type="PANTHER" id="PTHR24148">
    <property type="entry name" value="ANKYRIN REPEAT DOMAIN-CONTAINING PROTEIN 39 HOMOLOG-RELATED"/>
    <property type="match status" value="1"/>
</dbReference>
<dbReference type="EMBL" id="JAULSN010000003">
    <property type="protein sequence ID" value="KAK3377316.1"/>
    <property type="molecule type" value="Genomic_DNA"/>
</dbReference>
<name>A0AAE0KIM9_9PEZI</name>
<protein>
    <submittedName>
        <fullName evidence="2">Uncharacterized protein</fullName>
    </submittedName>
</protein>
<dbReference type="AlphaFoldDB" id="A0AAE0KIM9"/>
<keyword evidence="3" id="KW-1185">Reference proteome</keyword>
<gene>
    <name evidence="2" type="ORF">B0T24DRAFT_592927</name>
</gene>
<dbReference type="Proteomes" id="UP001287356">
    <property type="component" value="Unassembled WGS sequence"/>
</dbReference>